<dbReference type="Pfam" id="PF03965">
    <property type="entry name" value="Penicillinase_R"/>
    <property type="match status" value="1"/>
</dbReference>
<dbReference type="InterPro" id="IPR036388">
    <property type="entry name" value="WH-like_DNA-bd_sf"/>
</dbReference>
<accession>A0A1S6QIP5</accession>
<proteinExistence type="inferred from homology"/>
<keyword evidence="6" id="KW-1185">Reference proteome</keyword>
<evidence type="ECO:0000256" key="1">
    <source>
        <dbReference type="ARBA" id="ARBA00011046"/>
    </source>
</evidence>
<dbReference type="InterPro" id="IPR005650">
    <property type="entry name" value="BlaI_family"/>
</dbReference>
<dbReference type="eggNOG" id="COG3682">
    <property type="taxonomic scope" value="Bacteria"/>
</dbReference>
<dbReference type="Proteomes" id="UP000030361">
    <property type="component" value="Chromosome"/>
</dbReference>
<evidence type="ECO:0000313" key="6">
    <source>
        <dbReference type="Proteomes" id="UP000030361"/>
    </source>
</evidence>
<dbReference type="PIRSF" id="PIRSF019455">
    <property type="entry name" value="CopR_AtkY"/>
    <property type="match status" value="1"/>
</dbReference>
<evidence type="ECO:0000313" key="5">
    <source>
        <dbReference type="EMBL" id="AQW21487.1"/>
    </source>
</evidence>
<organism evidence="5 6">
    <name type="scientific">Lentilactobacillus curieae</name>
    <dbReference type="NCBI Taxonomy" id="1138822"/>
    <lineage>
        <taxon>Bacteria</taxon>
        <taxon>Bacillati</taxon>
        <taxon>Bacillota</taxon>
        <taxon>Bacilli</taxon>
        <taxon>Lactobacillales</taxon>
        <taxon>Lactobacillaceae</taxon>
        <taxon>Lentilactobacillus</taxon>
    </lineage>
</organism>
<name>A0A1S6QIP5_9LACO</name>
<reference evidence="5 6" key="1">
    <citation type="journal article" date="2015" name="Genome Announc.">
        <title>Genome Sequence of Lactobacillus curieae CCTCC M 2011381T, a Novel Producer of Gamma-aminobutyric Acid.</title>
        <authorList>
            <person name="Wang Y."/>
            <person name="Wang Y."/>
            <person name="Lang C."/>
            <person name="Wei D."/>
            <person name="Xu P."/>
            <person name="Xie J."/>
        </authorList>
    </citation>
    <scope>NUCLEOTIDE SEQUENCE [LARGE SCALE GENOMIC DNA]</scope>
    <source>
        <strain evidence="5 6">CCTCC M 2011381</strain>
    </source>
</reference>
<keyword evidence="2" id="KW-0805">Transcription regulation</keyword>
<dbReference type="EMBL" id="CP018906">
    <property type="protein sequence ID" value="AQW21487.1"/>
    <property type="molecule type" value="Genomic_DNA"/>
</dbReference>
<dbReference type="KEGG" id="lcu:PL11_005840"/>
<dbReference type="GO" id="GO:0003677">
    <property type="term" value="F:DNA binding"/>
    <property type="evidence" value="ECO:0007669"/>
    <property type="project" value="UniProtKB-KW"/>
</dbReference>
<dbReference type="AlphaFoldDB" id="A0A1S6QIP5"/>
<evidence type="ECO:0000256" key="2">
    <source>
        <dbReference type="ARBA" id="ARBA00023015"/>
    </source>
</evidence>
<dbReference type="GO" id="GO:0045892">
    <property type="term" value="P:negative regulation of DNA-templated transcription"/>
    <property type="evidence" value="ECO:0007669"/>
    <property type="project" value="InterPro"/>
</dbReference>
<dbReference type="RefSeq" id="WP_035167958.1">
    <property type="nucleotide sequence ID" value="NZ_CP018906.1"/>
</dbReference>
<dbReference type="NCBIfam" id="TIGR02698">
    <property type="entry name" value="CopY_TcrY"/>
    <property type="match status" value="1"/>
</dbReference>
<comment type="similarity">
    <text evidence="1">Belongs to the BlaI transcriptional regulatory family.</text>
</comment>
<gene>
    <name evidence="5" type="ORF">PL11_005840</name>
</gene>
<dbReference type="SUPFAM" id="SSF46785">
    <property type="entry name" value="Winged helix' DNA-binding domain"/>
    <property type="match status" value="1"/>
</dbReference>
<evidence type="ECO:0000256" key="4">
    <source>
        <dbReference type="ARBA" id="ARBA00023163"/>
    </source>
</evidence>
<protein>
    <submittedName>
        <fullName evidence="5">Penicillinase repressor</fullName>
    </submittedName>
</protein>
<dbReference type="InterPro" id="IPR036390">
    <property type="entry name" value="WH_DNA-bd_sf"/>
</dbReference>
<keyword evidence="3" id="KW-0238">DNA-binding</keyword>
<keyword evidence="4" id="KW-0804">Transcription</keyword>
<evidence type="ECO:0000256" key="3">
    <source>
        <dbReference type="ARBA" id="ARBA00023125"/>
    </source>
</evidence>
<dbReference type="Gene3D" id="1.10.10.10">
    <property type="entry name" value="Winged helix-like DNA-binding domain superfamily/Winged helix DNA-binding domain"/>
    <property type="match status" value="1"/>
</dbReference>
<dbReference type="OrthoDB" id="1849040at2"/>
<sequence length="152" mass="16922">MIDAKDVSISDSEWEVMRAIWTLKSVTSRQLINIMNETQGWSDSTTKTLLTRLVKKAAVRQVGDNRPFNYEPVVAEKESVARAAVDLFDHMCAMQAGSAIEAVINSREISKNDIQRLQSLLAEKLKTAPEMVACNCLPSNDSSCCEVNENEK</sequence>
<dbReference type="InterPro" id="IPR014071">
    <property type="entry name" value="Cu_transp_CopY/TcrY"/>
</dbReference>